<feature type="region of interest" description="Disordered" evidence="1">
    <location>
        <begin position="452"/>
        <end position="474"/>
    </location>
</feature>
<feature type="compositionally biased region" description="Pro residues" evidence="1">
    <location>
        <begin position="275"/>
        <end position="292"/>
    </location>
</feature>
<feature type="compositionally biased region" description="Low complexity" evidence="1">
    <location>
        <begin position="223"/>
        <end position="252"/>
    </location>
</feature>
<proteinExistence type="predicted"/>
<feature type="compositionally biased region" description="Low complexity" evidence="1">
    <location>
        <begin position="199"/>
        <end position="210"/>
    </location>
</feature>
<sequence length="609" mass="66577">MSTTHGKGREDGEQPESLPNIYNNFLFVMNGVGESADTEKVAYFTGAYDLAQNSHVQDAFVIAVEAQARERLERLSALKRIKPVDMSKLSQQVRASRRVEGLGTPQWGGLSGADSRAHVEVQGRSVLNMKSRRHITVAPVKAQYQQANTPGHVDARGSAHKLAHFVCWQLNQQNPSSTEAELNGFIENSPIYVTSYPPTGGQQTTGSQGSLATRAAPSTPAKQQQQQQPQQQQQQQQLANGGPAAAQHHQQPATPPPPPAEEQEPELTLKQEIGQPPPPQQPQLPQPPPQPLPEERRRSSEAAGAAFTNGGTEVLLIGQHHPAKPASPSLLQDSLTPNHDYVTSFHLFKVVAYEDNRLCNSSGPSSSGDFDTLKNPFFKFLRRKWKPQQVKFVSIGFCYLIAVLGRCIVAYDEVTREVLLAEMPKNVRWQLHDKAVSSVDASVVIVDHNEDASGPFGRNANGPPSGAGDPLRLSTRDTAGAPPLDVVVARASQADGGQRAARWRALTSRDRPFSATSSHIGLTSASRIDSGVTLRECRQLYELPAVNEKGETTEEALLLHHAEGGDPFWVIAQRESEPESWEQDPQMLILTPQKPVEVVETDAMFCQLK</sequence>
<accession>A0ABD0YT79</accession>
<organism evidence="2 3">
    <name type="scientific">Ranatra chinensis</name>
    <dbReference type="NCBI Taxonomy" id="642074"/>
    <lineage>
        <taxon>Eukaryota</taxon>
        <taxon>Metazoa</taxon>
        <taxon>Ecdysozoa</taxon>
        <taxon>Arthropoda</taxon>
        <taxon>Hexapoda</taxon>
        <taxon>Insecta</taxon>
        <taxon>Pterygota</taxon>
        <taxon>Neoptera</taxon>
        <taxon>Paraneoptera</taxon>
        <taxon>Hemiptera</taxon>
        <taxon>Heteroptera</taxon>
        <taxon>Panheteroptera</taxon>
        <taxon>Nepomorpha</taxon>
        <taxon>Nepidae</taxon>
        <taxon>Ranatrinae</taxon>
        <taxon>Ranatra</taxon>
    </lineage>
</organism>
<comment type="caution">
    <text evidence="2">The sequence shown here is derived from an EMBL/GenBank/DDBJ whole genome shotgun (WGS) entry which is preliminary data.</text>
</comment>
<gene>
    <name evidence="2" type="ORF">AAG570_009264</name>
</gene>
<evidence type="ECO:0000313" key="3">
    <source>
        <dbReference type="Proteomes" id="UP001558652"/>
    </source>
</evidence>
<name>A0ABD0YT79_9HEMI</name>
<keyword evidence="3" id="KW-1185">Reference proteome</keyword>
<dbReference type="Proteomes" id="UP001558652">
    <property type="component" value="Unassembled WGS sequence"/>
</dbReference>
<feature type="region of interest" description="Disordered" evidence="1">
    <location>
        <begin position="193"/>
        <end position="303"/>
    </location>
</feature>
<dbReference type="AlphaFoldDB" id="A0ABD0YT79"/>
<evidence type="ECO:0000256" key="1">
    <source>
        <dbReference type="SAM" id="MobiDB-lite"/>
    </source>
</evidence>
<protein>
    <submittedName>
        <fullName evidence="2">Uncharacterized protein</fullName>
    </submittedName>
</protein>
<evidence type="ECO:0000313" key="2">
    <source>
        <dbReference type="EMBL" id="KAL1139205.1"/>
    </source>
</evidence>
<reference evidence="2 3" key="1">
    <citation type="submission" date="2024-07" db="EMBL/GenBank/DDBJ databases">
        <title>Chromosome-level genome assembly of the water stick insect Ranatra chinensis (Heteroptera: Nepidae).</title>
        <authorList>
            <person name="Liu X."/>
        </authorList>
    </citation>
    <scope>NUCLEOTIDE SEQUENCE [LARGE SCALE GENOMIC DNA]</scope>
    <source>
        <strain evidence="2">Cailab_2021Rc</strain>
        <tissue evidence="2">Muscle</tissue>
    </source>
</reference>
<dbReference type="EMBL" id="JBFDAA010000003">
    <property type="protein sequence ID" value="KAL1139205.1"/>
    <property type="molecule type" value="Genomic_DNA"/>
</dbReference>